<feature type="signal peptide" evidence="11">
    <location>
        <begin position="1"/>
        <end position="25"/>
    </location>
</feature>
<dbReference type="Gene3D" id="3.30.390.30">
    <property type="match status" value="1"/>
</dbReference>
<feature type="domain" description="Pyridine nucleotide-disulphide oxidoreductase dimerisation" evidence="12">
    <location>
        <begin position="343"/>
        <end position="447"/>
    </location>
</feature>
<feature type="chain" id="PRO_5006919697" description="Mercuric reductase" evidence="11">
    <location>
        <begin position="26"/>
        <end position="474"/>
    </location>
</feature>
<dbReference type="PROSITE" id="PS00076">
    <property type="entry name" value="PYRIDINE_REDOX_1"/>
    <property type="match status" value="1"/>
</dbReference>
<evidence type="ECO:0000256" key="10">
    <source>
        <dbReference type="RuleBase" id="RU003691"/>
    </source>
</evidence>
<organism evidence="14 15">
    <name type="scientific">Legionella worsleiensis</name>
    <dbReference type="NCBI Taxonomy" id="45076"/>
    <lineage>
        <taxon>Bacteria</taxon>
        <taxon>Pseudomonadati</taxon>
        <taxon>Pseudomonadota</taxon>
        <taxon>Gammaproteobacteria</taxon>
        <taxon>Legionellales</taxon>
        <taxon>Legionellaceae</taxon>
        <taxon>Legionella</taxon>
    </lineage>
</organism>
<feature type="binding site" evidence="8">
    <location>
        <begin position="178"/>
        <end position="185"/>
    </location>
    <ligand>
        <name>NAD(+)</name>
        <dbReference type="ChEBI" id="CHEBI:57540"/>
    </ligand>
</feature>
<evidence type="ECO:0000256" key="2">
    <source>
        <dbReference type="ARBA" id="ARBA00022630"/>
    </source>
</evidence>
<keyword evidence="3 8" id="KW-0274">FAD</keyword>
<comment type="similarity">
    <text evidence="1 10">Belongs to the class-I pyridine nucleotide-disulfide oxidoreductase family.</text>
</comment>
<dbReference type="Pfam" id="PF02852">
    <property type="entry name" value="Pyr_redox_dim"/>
    <property type="match status" value="1"/>
</dbReference>
<evidence type="ECO:0000256" key="7">
    <source>
        <dbReference type="ARBA" id="ARBA00023284"/>
    </source>
</evidence>
<dbReference type="InterPro" id="IPR036188">
    <property type="entry name" value="FAD/NAD-bd_sf"/>
</dbReference>
<accession>A0A0W1AFM7</accession>
<evidence type="ECO:0000259" key="13">
    <source>
        <dbReference type="Pfam" id="PF07992"/>
    </source>
</evidence>
<dbReference type="Gene3D" id="3.50.50.60">
    <property type="entry name" value="FAD/NAD(P)-binding domain"/>
    <property type="match status" value="2"/>
</dbReference>
<evidence type="ECO:0000313" key="15">
    <source>
        <dbReference type="Proteomes" id="UP000054662"/>
    </source>
</evidence>
<evidence type="ECO:0000256" key="8">
    <source>
        <dbReference type="PIRSR" id="PIRSR000350-3"/>
    </source>
</evidence>
<evidence type="ECO:0000256" key="3">
    <source>
        <dbReference type="ARBA" id="ARBA00022827"/>
    </source>
</evidence>
<keyword evidence="8" id="KW-0520">NAD</keyword>
<keyword evidence="6" id="KW-1015">Disulfide bond</keyword>
<dbReference type="PANTHER" id="PTHR43014">
    <property type="entry name" value="MERCURIC REDUCTASE"/>
    <property type="match status" value="1"/>
</dbReference>
<dbReference type="SUPFAM" id="SSF55424">
    <property type="entry name" value="FAD/NAD-linked reductases, dimerisation (C-terminal) domain"/>
    <property type="match status" value="1"/>
</dbReference>
<dbReference type="InterPro" id="IPR004099">
    <property type="entry name" value="Pyr_nucl-diS_OxRdtase_dimer"/>
</dbReference>
<feature type="binding site" evidence="8">
    <location>
        <begin position="141"/>
        <end position="143"/>
    </location>
    <ligand>
        <name>FAD</name>
        <dbReference type="ChEBI" id="CHEBI:57692"/>
    </ligand>
</feature>
<comment type="cofactor">
    <cofactor evidence="8">
        <name>FAD</name>
        <dbReference type="ChEBI" id="CHEBI:57692"/>
    </cofactor>
    <text evidence="8">Binds 1 FAD per subunit.</text>
</comment>
<gene>
    <name evidence="14" type="ORF">Lwor_1075</name>
</gene>
<dbReference type="SUPFAM" id="SSF51905">
    <property type="entry name" value="FAD/NAD(P)-binding domain"/>
    <property type="match status" value="1"/>
</dbReference>
<evidence type="ECO:0008006" key="16">
    <source>
        <dbReference type="Google" id="ProtNLM"/>
    </source>
</evidence>
<feature type="domain" description="FAD/NAD(P)-binding" evidence="13">
    <location>
        <begin position="8"/>
        <end position="322"/>
    </location>
</feature>
<comment type="caution">
    <text evidence="14">The sequence shown here is derived from an EMBL/GenBank/DDBJ whole genome shotgun (WGS) entry which is preliminary data.</text>
</comment>
<feature type="binding site" evidence="8">
    <location>
        <position position="201"/>
    </location>
    <ligand>
        <name>NAD(+)</name>
        <dbReference type="ChEBI" id="CHEBI:57540"/>
    </ligand>
</feature>
<dbReference type="PRINTS" id="PR00368">
    <property type="entry name" value="FADPNR"/>
</dbReference>
<evidence type="ECO:0000256" key="4">
    <source>
        <dbReference type="ARBA" id="ARBA00022857"/>
    </source>
</evidence>
<dbReference type="GO" id="GO:0003955">
    <property type="term" value="F:NAD(P)H dehydrogenase (quinone) activity"/>
    <property type="evidence" value="ECO:0007669"/>
    <property type="project" value="TreeGrafter"/>
</dbReference>
<dbReference type="STRING" id="45076.Lwor_1075"/>
<evidence type="ECO:0000259" key="12">
    <source>
        <dbReference type="Pfam" id="PF02852"/>
    </source>
</evidence>
<dbReference type="Proteomes" id="UP000054662">
    <property type="component" value="Unassembled WGS sequence"/>
</dbReference>
<protein>
    <recommendedName>
        <fullName evidence="16">Mercuric reductase</fullName>
    </recommendedName>
</protein>
<evidence type="ECO:0000256" key="11">
    <source>
        <dbReference type="SAM" id="SignalP"/>
    </source>
</evidence>
<reference evidence="14 15" key="1">
    <citation type="submission" date="2015-11" db="EMBL/GenBank/DDBJ databases">
        <title>Genomic analysis of 38 Legionella species identifies large and diverse effector repertoires.</title>
        <authorList>
            <person name="Burstein D."/>
            <person name="Amaro F."/>
            <person name="Zusman T."/>
            <person name="Lifshitz Z."/>
            <person name="Cohen O."/>
            <person name="Gilbert J.A."/>
            <person name="Pupko T."/>
            <person name="Shuman H.A."/>
            <person name="Segal G."/>
        </authorList>
    </citation>
    <scope>NUCLEOTIDE SEQUENCE [LARGE SCALE GENOMIC DNA]</scope>
    <source>
        <strain evidence="14 15">ATCC 49508</strain>
    </source>
</reference>
<dbReference type="Pfam" id="PF07992">
    <property type="entry name" value="Pyr_redox_2"/>
    <property type="match status" value="1"/>
</dbReference>
<sequence length="474" mass="51575">MNKKINCDLAIIGAGAGGLSLAAGAAQLGLKVVLIEQGEMGGDCLNYGCVPSKSLLAAAKAHWHTYHNDVLGISTPQKPVDFAQVMRHVKQVIATIAVHDSSQRFEGMGVKVIHANASFIDGQTVKAGSTEIKAKRFVIATGSSAAIPPLPGLHTVHYLTNETVFNLDHLPKQLLIIGGGPIGCELAQAFAMLGSQVTLIERDRILNHDDPDAVDQVRLSLMQLGVTFYEQTDILRIDCNEPNQISIQCNKNTDALVISGTHLLVATGRKPNIEQLNCECAGIQFNPKGILVDKRLRTSNKKIFAIGDVTGMFQFTHIANYHAGIVLQNIAFKLPVKIKDNAIPWVTYTTPELAYAGKSESVCSALGINYEVLKADYSCNDRAQTMQQTKGFIKVIVTPKGHILGVTIVGQQAGELLLPWVIAIREGKTLRTFTDTIVAYPTLSELSKRVASQFYTPKLFSRKVKKLVKFLSFF</sequence>
<evidence type="ECO:0000256" key="9">
    <source>
        <dbReference type="PIRSR" id="PIRSR000350-4"/>
    </source>
</evidence>
<dbReference type="InterPro" id="IPR012999">
    <property type="entry name" value="Pyr_OxRdtase_I_AS"/>
</dbReference>
<dbReference type="AlphaFoldDB" id="A0A0W1AFM7"/>
<keyword evidence="5 10" id="KW-0560">Oxidoreductase</keyword>
<dbReference type="InterPro" id="IPR023753">
    <property type="entry name" value="FAD/NAD-binding_dom"/>
</dbReference>
<feature type="binding site" evidence="8">
    <location>
        <position position="268"/>
    </location>
    <ligand>
        <name>NAD(+)</name>
        <dbReference type="ChEBI" id="CHEBI:57540"/>
    </ligand>
</feature>
<dbReference type="PIRSF" id="PIRSF000350">
    <property type="entry name" value="Mercury_reductase_MerA"/>
    <property type="match status" value="1"/>
</dbReference>
<dbReference type="PANTHER" id="PTHR43014:SF2">
    <property type="entry name" value="MERCURIC REDUCTASE"/>
    <property type="match status" value="1"/>
</dbReference>
<dbReference type="PATRIC" id="fig|45076.6.peg.1170"/>
<keyword evidence="7 10" id="KW-0676">Redox-active center</keyword>
<evidence type="ECO:0000256" key="6">
    <source>
        <dbReference type="ARBA" id="ARBA00023157"/>
    </source>
</evidence>
<dbReference type="PRINTS" id="PR00411">
    <property type="entry name" value="PNDRDTASEI"/>
</dbReference>
<dbReference type="GO" id="GO:0050660">
    <property type="term" value="F:flavin adenine dinucleotide binding"/>
    <property type="evidence" value="ECO:0007669"/>
    <property type="project" value="TreeGrafter"/>
</dbReference>
<keyword evidence="8" id="KW-0547">Nucleotide-binding</keyword>
<evidence type="ECO:0000313" key="14">
    <source>
        <dbReference type="EMBL" id="KTD80167.1"/>
    </source>
</evidence>
<feature type="binding site" evidence="8">
    <location>
        <position position="308"/>
    </location>
    <ligand>
        <name>FAD</name>
        <dbReference type="ChEBI" id="CHEBI:57692"/>
    </ligand>
</feature>
<name>A0A0W1AFM7_9GAMM</name>
<keyword evidence="15" id="KW-1185">Reference proteome</keyword>
<dbReference type="InterPro" id="IPR016156">
    <property type="entry name" value="FAD/NAD-linked_Rdtase_dimer_sf"/>
</dbReference>
<dbReference type="EMBL" id="LNZC01000011">
    <property type="protein sequence ID" value="KTD80167.1"/>
    <property type="molecule type" value="Genomic_DNA"/>
</dbReference>
<evidence type="ECO:0000256" key="1">
    <source>
        <dbReference type="ARBA" id="ARBA00007532"/>
    </source>
</evidence>
<dbReference type="InterPro" id="IPR001100">
    <property type="entry name" value="Pyr_nuc-diS_OxRdtase"/>
</dbReference>
<keyword evidence="11" id="KW-0732">Signal</keyword>
<feature type="disulfide bond" description="Redox-active" evidence="9">
    <location>
        <begin position="44"/>
        <end position="49"/>
    </location>
</feature>
<evidence type="ECO:0000256" key="5">
    <source>
        <dbReference type="ARBA" id="ARBA00023002"/>
    </source>
</evidence>
<dbReference type="RefSeq" id="WP_058492890.1">
    <property type="nucleotide sequence ID" value="NZ_CBCRUR010000009.1"/>
</dbReference>
<proteinExistence type="inferred from homology"/>
<dbReference type="OrthoDB" id="9800167at2"/>
<dbReference type="FunFam" id="3.30.390.30:FF:000001">
    <property type="entry name" value="Dihydrolipoyl dehydrogenase"/>
    <property type="match status" value="1"/>
</dbReference>
<feature type="binding site" evidence="8">
    <location>
        <position position="53"/>
    </location>
    <ligand>
        <name>FAD</name>
        <dbReference type="ChEBI" id="CHEBI:57692"/>
    </ligand>
</feature>
<keyword evidence="4" id="KW-0521">NADP</keyword>
<dbReference type="GO" id="GO:0016668">
    <property type="term" value="F:oxidoreductase activity, acting on a sulfur group of donors, NAD(P) as acceptor"/>
    <property type="evidence" value="ECO:0007669"/>
    <property type="project" value="InterPro"/>
</dbReference>
<keyword evidence="2 10" id="KW-0285">Flavoprotein</keyword>